<evidence type="ECO:0000313" key="2">
    <source>
        <dbReference type="Proteomes" id="UP000008783"/>
    </source>
</evidence>
<dbReference type="GeneID" id="13542209"/>
<dbReference type="RefSeq" id="XP_003888677.1">
    <property type="nucleotide sequence ID" value="XM_003888628.1"/>
</dbReference>
<dbReference type="OrthoDB" id="10381219at2759"/>
<dbReference type="InParanoid" id="H6QUX8"/>
<organism evidence="1 2">
    <name type="scientific">Puccinia graminis f. sp. tritici (strain CRL 75-36-700-3 / race SCCL)</name>
    <name type="common">Black stem rust fungus</name>
    <dbReference type="NCBI Taxonomy" id="418459"/>
    <lineage>
        <taxon>Eukaryota</taxon>
        <taxon>Fungi</taxon>
        <taxon>Dikarya</taxon>
        <taxon>Basidiomycota</taxon>
        <taxon>Pucciniomycotina</taxon>
        <taxon>Pucciniomycetes</taxon>
        <taxon>Pucciniales</taxon>
        <taxon>Pucciniaceae</taxon>
        <taxon>Puccinia</taxon>
    </lineage>
</organism>
<dbReference type="EMBL" id="DS178363">
    <property type="protein sequence ID" value="EHS62591.1"/>
    <property type="molecule type" value="Genomic_DNA"/>
</dbReference>
<reference evidence="2" key="1">
    <citation type="journal article" date="2011" name="Proc. Natl. Acad. Sci. U.S.A.">
        <title>Obligate biotrophy features unraveled by the genomic analysis of rust fungi.</title>
        <authorList>
            <person name="Duplessis S."/>
            <person name="Cuomo C.A."/>
            <person name="Lin Y.-C."/>
            <person name="Aerts A."/>
            <person name="Tisserant E."/>
            <person name="Veneault-Fourrey C."/>
            <person name="Joly D.L."/>
            <person name="Hacquard S."/>
            <person name="Amselem J."/>
            <person name="Cantarel B.L."/>
            <person name="Chiu R."/>
            <person name="Coutinho P.M."/>
            <person name="Feau N."/>
            <person name="Field M."/>
            <person name="Frey P."/>
            <person name="Gelhaye E."/>
            <person name="Goldberg J."/>
            <person name="Grabherr M.G."/>
            <person name="Kodira C.D."/>
            <person name="Kohler A."/>
            <person name="Kuees U."/>
            <person name="Lindquist E.A."/>
            <person name="Lucas S.M."/>
            <person name="Mago R."/>
            <person name="Mauceli E."/>
            <person name="Morin E."/>
            <person name="Murat C."/>
            <person name="Pangilinan J.L."/>
            <person name="Park R."/>
            <person name="Pearson M."/>
            <person name="Quesneville H."/>
            <person name="Rouhier N."/>
            <person name="Sakthikumar S."/>
            <person name="Salamov A.A."/>
            <person name="Schmutz J."/>
            <person name="Selles B."/>
            <person name="Shapiro H."/>
            <person name="Tanguay P."/>
            <person name="Tuskan G.A."/>
            <person name="Henrissat B."/>
            <person name="Van de Peer Y."/>
            <person name="Rouze P."/>
            <person name="Ellis J.G."/>
            <person name="Dodds P.N."/>
            <person name="Schein J.E."/>
            <person name="Zhong S."/>
            <person name="Hamelin R.C."/>
            <person name="Grigoriev I.V."/>
            <person name="Szabo L.J."/>
            <person name="Martin F."/>
        </authorList>
    </citation>
    <scope>NUCLEOTIDE SEQUENCE [LARGE SCALE GENOMIC DNA]</scope>
    <source>
        <strain evidence="2">CRL 75-36-700-3 / race SCCL</strain>
    </source>
</reference>
<keyword evidence="2" id="KW-1185">Reference proteome</keyword>
<dbReference type="HOGENOM" id="CLU_2868684_0_0_1"/>
<dbReference type="KEGG" id="pgr:PGTG_22565"/>
<sequence length="64" mass="7547">MTIKDKAGTEFEEDFKYHQTPGTRATIMTNKPNNSTFEQFILQYQTIRDHVLHAQLQQDIINHL</sequence>
<gene>
    <name evidence="1" type="ORF">PGTG_22565</name>
</gene>
<protein>
    <submittedName>
        <fullName evidence="1">Uncharacterized protein</fullName>
    </submittedName>
</protein>
<dbReference type="VEuPathDB" id="FungiDB:PGTG_22565"/>
<dbReference type="Proteomes" id="UP000008783">
    <property type="component" value="Unassembled WGS sequence"/>
</dbReference>
<name>H6QUX8_PUCGT</name>
<proteinExistence type="predicted"/>
<evidence type="ECO:0000313" key="1">
    <source>
        <dbReference type="EMBL" id="EHS62591.1"/>
    </source>
</evidence>
<accession>H6QUX8</accession>
<dbReference type="AlphaFoldDB" id="H6QUX8"/>